<dbReference type="EMBL" id="QJKJ01009610">
    <property type="protein sequence ID" value="RDX76144.1"/>
    <property type="molecule type" value="Genomic_DNA"/>
</dbReference>
<evidence type="ECO:0008006" key="3">
    <source>
        <dbReference type="Google" id="ProtNLM"/>
    </source>
</evidence>
<evidence type="ECO:0000313" key="2">
    <source>
        <dbReference type="Proteomes" id="UP000257109"/>
    </source>
</evidence>
<name>A0A371FCX7_MUCPR</name>
<dbReference type="OrthoDB" id="10669231at2759"/>
<evidence type="ECO:0000313" key="1">
    <source>
        <dbReference type="EMBL" id="RDX76144.1"/>
    </source>
</evidence>
<proteinExistence type="predicted"/>
<organism evidence="1 2">
    <name type="scientific">Mucuna pruriens</name>
    <name type="common">Velvet bean</name>
    <name type="synonym">Dolichos pruriens</name>
    <dbReference type="NCBI Taxonomy" id="157652"/>
    <lineage>
        <taxon>Eukaryota</taxon>
        <taxon>Viridiplantae</taxon>
        <taxon>Streptophyta</taxon>
        <taxon>Embryophyta</taxon>
        <taxon>Tracheophyta</taxon>
        <taxon>Spermatophyta</taxon>
        <taxon>Magnoliopsida</taxon>
        <taxon>eudicotyledons</taxon>
        <taxon>Gunneridae</taxon>
        <taxon>Pentapetalae</taxon>
        <taxon>rosids</taxon>
        <taxon>fabids</taxon>
        <taxon>Fabales</taxon>
        <taxon>Fabaceae</taxon>
        <taxon>Papilionoideae</taxon>
        <taxon>50 kb inversion clade</taxon>
        <taxon>NPAAA clade</taxon>
        <taxon>indigoferoid/millettioid clade</taxon>
        <taxon>Phaseoleae</taxon>
        <taxon>Mucuna</taxon>
    </lineage>
</organism>
<dbReference type="PANTHER" id="PTHR33240">
    <property type="entry name" value="OS08G0508500 PROTEIN"/>
    <property type="match status" value="1"/>
</dbReference>
<dbReference type="PANTHER" id="PTHR33240:SF15">
    <property type="entry name" value="GAG-PRO-LIKE PROTEIN"/>
    <property type="match status" value="1"/>
</dbReference>
<sequence length="133" mass="15011">MGIDCKVERVLVDQGSLVNTTFQKLGKTKEELEACPRTLIGAIDIQTTFGAGPDVKIVPLKFTIVNAQASYNIILEWPTLNQLRVIVSTPHLCTKYLVVDRVGTIRANQQMTYRCYKASLKIKGWRWTLRGWG</sequence>
<reference evidence="1" key="1">
    <citation type="submission" date="2018-05" db="EMBL/GenBank/DDBJ databases">
        <title>Draft genome of Mucuna pruriens seed.</title>
        <authorList>
            <person name="Nnadi N.E."/>
            <person name="Vos R."/>
            <person name="Hasami M.H."/>
            <person name="Devisetty U.K."/>
            <person name="Aguiy J.C."/>
        </authorList>
    </citation>
    <scope>NUCLEOTIDE SEQUENCE [LARGE SCALE GENOMIC DNA]</scope>
    <source>
        <strain evidence="1">JCA_2017</strain>
    </source>
</reference>
<keyword evidence="2" id="KW-1185">Reference proteome</keyword>
<accession>A0A371FCX7</accession>
<comment type="caution">
    <text evidence="1">The sequence shown here is derived from an EMBL/GenBank/DDBJ whole genome shotgun (WGS) entry which is preliminary data.</text>
</comment>
<gene>
    <name evidence="1" type="ORF">CR513_43897</name>
</gene>
<dbReference type="AlphaFoldDB" id="A0A371FCX7"/>
<feature type="non-terminal residue" evidence="1">
    <location>
        <position position="1"/>
    </location>
</feature>
<dbReference type="Proteomes" id="UP000257109">
    <property type="component" value="Unassembled WGS sequence"/>
</dbReference>
<protein>
    <recommendedName>
        <fullName evidence="3">Retropepsins domain-containing protein</fullName>
    </recommendedName>
</protein>